<dbReference type="GO" id="GO:0006352">
    <property type="term" value="P:DNA-templated transcription initiation"/>
    <property type="evidence" value="ECO:0007669"/>
    <property type="project" value="InterPro"/>
</dbReference>
<dbReference type="InterPro" id="IPR013324">
    <property type="entry name" value="RNA_pol_sigma_r3/r4-like"/>
</dbReference>
<dbReference type="GO" id="GO:0016987">
    <property type="term" value="F:sigma factor activity"/>
    <property type="evidence" value="ECO:0007669"/>
    <property type="project" value="UniProtKB-KW"/>
</dbReference>
<dbReference type="InterPro" id="IPR013325">
    <property type="entry name" value="RNA_pol_sigma_r2"/>
</dbReference>
<evidence type="ECO:0000259" key="7">
    <source>
        <dbReference type="Pfam" id="PF04542"/>
    </source>
</evidence>
<name>A0A3L7AT04_9MICO</name>
<sequence length="225" mass="24876">MVDTQMIRPPGMRAQESSSDAADGVHGDPGAPIIGTPSPADAEAVADPVTDFVSGDRRAFDTIYRTHVRAVYRYAWHMLGTEHEAEELTQDVFVLAWEKRAKIRVVDTSVLPWLLVSCRNLGLNRIRSRNTGRARFAEIDDERAGPTAPSAERVALDAALAAEIQAAVEELSELDQMLYYLCIDEGLGYDVAARHLGTTNGVVRNRLSRLRHKLRLRLNPMGDPS</sequence>
<evidence type="ECO:0000313" key="10">
    <source>
        <dbReference type="Proteomes" id="UP000269438"/>
    </source>
</evidence>
<gene>
    <name evidence="9" type="ORF">D9V34_08495</name>
</gene>
<dbReference type="InterPro" id="IPR007627">
    <property type="entry name" value="RNA_pol_sigma70_r2"/>
</dbReference>
<keyword evidence="10" id="KW-1185">Reference proteome</keyword>
<proteinExistence type="inferred from homology"/>
<reference evidence="9 10" key="1">
    <citation type="submission" date="2018-10" db="EMBL/GenBank/DDBJ databases">
        <authorList>
            <person name="Li J."/>
        </authorList>
    </citation>
    <scope>NUCLEOTIDE SEQUENCE [LARGE SCALE GENOMIC DNA]</scope>
    <source>
        <strain evidence="9 10">JCM 11654</strain>
    </source>
</reference>
<evidence type="ECO:0000313" key="9">
    <source>
        <dbReference type="EMBL" id="RLP83254.1"/>
    </source>
</evidence>
<dbReference type="PANTHER" id="PTHR43133">
    <property type="entry name" value="RNA POLYMERASE ECF-TYPE SIGMA FACTO"/>
    <property type="match status" value="1"/>
</dbReference>
<dbReference type="AlphaFoldDB" id="A0A3L7AT04"/>
<evidence type="ECO:0000256" key="3">
    <source>
        <dbReference type="ARBA" id="ARBA00023082"/>
    </source>
</evidence>
<evidence type="ECO:0000256" key="1">
    <source>
        <dbReference type="ARBA" id="ARBA00010641"/>
    </source>
</evidence>
<evidence type="ECO:0000256" key="5">
    <source>
        <dbReference type="ARBA" id="ARBA00023163"/>
    </source>
</evidence>
<organism evidence="9 10">
    <name type="scientific">Mycetocola lacteus</name>
    <dbReference type="NCBI Taxonomy" id="76637"/>
    <lineage>
        <taxon>Bacteria</taxon>
        <taxon>Bacillati</taxon>
        <taxon>Actinomycetota</taxon>
        <taxon>Actinomycetes</taxon>
        <taxon>Micrococcales</taxon>
        <taxon>Microbacteriaceae</taxon>
        <taxon>Mycetocola</taxon>
    </lineage>
</organism>
<dbReference type="SUPFAM" id="SSF88659">
    <property type="entry name" value="Sigma3 and sigma4 domains of RNA polymerase sigma factors"/>
    <property type="match status" value="1"/>
</dbReference>
<feature type="region of interest" description="Disordered" evidence="6">
    <location>
        <begin position="1"/>
        <end position="42"/>
    </location>
</feature>
<dbReference type="InterPro" id="IPR036388">
    <property type="entry name" value="WH-like_DNA-bd_sf"/>
</dbReference>
<keyword evidence="3" id="KW-0731">Sigma factor</keyword>
<keyword evidence="5" id="KW-0804">Transcription</keyword>
<dbReference type="GO" id="GO:0003677">
    <property type="term" value="F:DNA binding"/>
    <property type="evidence" value="ECO:0007669"/>
    <property type="project" value="UniProtKB-KW"/>
</dbReference>
<dbReference type="Gene3D" id="1.10.10.10">
    <property type="entry name" value="Winged helix-like DNA-binding domain superfamily/Winged helix DNA-binding domain"/>
    <property type="match status" value="1"/>
</dbReference>
<feature type="domain" description="RNA polymerase sigma-70 region 2" evidence="7">
    <location>
        <begin position="63"/>
        <end position="130"/>
    </location>
</feature>
<dbReference type="InterPro" id="IPR039425">
    <property type="entry name" value="RNA_pol_sigma-70-like"/>
</dbReference>
<dbReference type="Pfam" id="PF08281">
    <property type="entry name" value="Sigma70_r4_2"/>
    <property type="match status" value="1"/>
</dbReference>
<evidence type="ECO:0000256" key="4">
    <source>
        <dbReference type="ARBA" id="ARBA00023125"/>
    </source>
</evidence>
<dbReference type="PANTHER" id="PTHR43133:SF8">
    <property type="entry name" value="RNA POLYMERASE SIGMA FACTOR HI_1459-RELATED"/>
    <property type="match status" value="1"/>
</dbReference>
<dbReference type="Pfam" id="PF04542">
    <property type="entry name" value="Sigma70_r2"/>
    <property type="match status" value="1"/>
</dbReference>
<accession>A0A3L7AT04</accession>
<protein>
    <submittedName>
        <fullName evidence="9">Sigma-70 family RNA polymerase sigma factor</fullName>
    </submittedName>
</protein>
<dbReference type="RefSeq" id="WP_121688380.1">
    <property type="nucleotide sequence ID" value="NZ_RCUY01000005.1"/>
</dbReference>
<keyword evidence="4" id="KW-0238">DNA-binding</keyword>
<keyword evidence="2" id="KW-0805">Transcription regulation</keyword>
<dbReference type="NCBIfam" id="TIGR02937">
    <property type="entry name" value="sigma70-ECF"/>
    <property type="match status" value="1"/>
</dbReference>
<evidence type="ECO:0000256" key="6">
    <source>
        <dbReference type="SAM" id="MobiDB-lite"/>
    </source>
</evidence>
<feature type="domain" description="RNA polymerase sigma factor 70 region 4 type 2" evidence="8">
    <location>
        <begin position="163"/>
        <end position="214"/>
    </location>
</feature>
<dbReference type="Proteomes" id="UP000269438">
    <property type="component" value="Unassembled WGS sequence"/>
</dbReference>
<dbReference type="InterPro" id="IPR014284">
    <property type="entry name" value="RNA_pol_sigma-70_dom"/>
</dbReference>
<dbReference type="Gene3D" id="1.10.1740.10">
    <property type="match status" value="1"/>
</dbReference>
<comment type="similarity">
    <text evidence="1">Belongs to the sigma-70 factor family. ECF subfamily.</text>
</comment>
<dbReference type="EMBL" id="RCUY01000005">
    <property type="protein sequence ID" value="RLP83254.1"/>
    <property type="molecule type" value="Genomic_DNA"/>
</dbReference>
<comment type="caution">
    <text evidence="9">The sequence shown here is derived from an EMBL/GenBank/DDBJ whole genome shotgun (WGS) entry which is preliminary data.</text>
</comment>
<dbReference type="InterPro" id="IPR013249">
    <property type="entry name" value="RNA_pol_sigma70_r4_t2"/>
</dbReference>
<dbReference type="SUPFAM" id="SSF88946">
    <property type="entry name" value="Sigma2 domain of RNA polymerase sigma factors"/>
    <property type="match status" value="1"/>
</dbReference>
<evidence type="ECO:0000259" key="8">
    <source>
        <dbReference type="Pfam" id="PF08281"/>
    </source>
</evidence>
<evidence type="ECO:0000256" key="2">
    <source>
        <dbReference type="ARBA" id="ARBA00023015"/>
    </source>
</evidence>
<dbReference type="OrthoDB" id="5243766at2"/>